<keyword evidence="3" id="KW-0448">Lipopolysaccharide biosynthesis</keyword>
<evidence type="ECO:0000256" key="2">
    <source>
        <dbReference type="ARBA" id="ARBA00022695"/>
    </source>
</evidence>
<dbReference type="Gene3D" id="3.90.550.10">
    <property type="entry name" value="Spore Coat Polysaccharide Biosynthesis Protein SpsA, Chain A"/>
    <property type="match status" value="1"/>
</dbReference>
<protein>
    <submittedName>
        <fullName evidence="4">3-deoxy-manno-octulosonate cytidylyltransferase</fullName>
        <ecNumber evidence="4">2.7.7.38</ecNumber>
    </submittedName>
</protein>
<accession>A0A6N3F2F8</accession>
<name>A0A6N3F2F8_CLOSY</name>
<dbReference type="SUPFAM" id="SSF53448">
    <property type="entry name" value="Nucleotide-diphospho-sugar transferases"/>
    <property type="match status" value="1"/>
</dbReference>
<dbReference type="GO" id="GO:0008690">
    <property type="term" value="F:3-deoxy-manno-octulosonate cytidylyltransferase activity"/>
    <property type="evidence" value="ECO:0007669"/>
    <property type="project" value="UniProtKB-EC"/>
</dbReference>
<dbReference type="InterPro" id="IPR029044">
    <property type="entry name" value="Nucleotide-diphossugar_trans"/>
</dbReference>
<dbReference type="GO" id="GO:0005829">
    <property type="term" value="C:cytosol"/>
    <property type="evidence" value="ECO:0007669"/>
    <property type="project" value="TreeGrafter"/>
</dbReference>
<dbReference type="AlphaFoldDB" id="A0A6N3F2F8"/>
<proteinExistence type="predicted"/>
<dbReference type="EMBL" id="CACRUA010000028">
    <property type="protein sequence ID" value="VYU46139.1"/>
    <property type="molecule type" value="Genomic_DNA"/>
</dbReference>
<keyword evidence="1 4" id="KW-0808">Transferase</keyword>
<evidence type="ECO:0000313" key="4">
    <source>
        <dbReference type="EMBL" id="VYU46139.1"/>
    </source>
</evidence>
<dbReference type="RefSeq" id="WP_021643784.1">
    <property type="nucleotide sequence ID" value="NZ_CABHNX010000215.1"/>
</dbReference>
<dbReference type="PANTHER" id="PTHR42866">
    <property type="entry name" value="3-DEOXY-MANNO-OCTULOSONATE CYTIDYLYLTRANSFERASE"/>
    <property type="match status" value="1"/>
</dbReference>
<dbReference type="Pfam" id="PF02348">
    <property type="entry name" value="CTP_transf_3"/>
    <property type="match status" value="1"/>
</dbReference>
<organism evidence="4">
    <name type="scientific">Clostridium symbiosum</name>
    <name type="common">Bacteroides symbiosus</name>
    <dbReference type="NCBI Taxonomy" id="1512"/>
    <lineage>
        <taxon>Bacteria</taxon>
        <taxon>Bacillati</taxon>
        <taxon>Bacillota</taxon>
        <taxon>Clostridia</taxon>
        <taxon>Lachnospirales</taxon>
        <taxon>Lachnospiraceae</taxon>
        <taxon>Otoolea</taxon>
    </lineage>
</organism>
<sequence>MKIVGIIPARFNSTRFPGKVLALLDNRPLIWHVYNAAAESGILDAVCVAADHEAVQKACAEYNIPCLITGTWHPNPTSRIWEAAGQMEADFYVMMGADEPMISPGDIRQVVHQAVKAMSETSGLPESDRPFVVNAMASITSAPEVFDSANIKIVCSQAGKCLYASRSPVPYPKGSLDYSYKKFVSIGVYTKEALDFFAASPISRLEKIEEFDLLRFIEQGKNVIFEDISGSTLSVDTPKDLERIREQFEDRKRNEK</sequence>
<reference evidence="4" key="1">
    <citation type="submission" date="2019-11" db="EMBL/GenBank/DDBJ databases">
        <authorList>
            <person name="Feng L."/>
        </authorList>
    </citation>
    <scope>NUCLEOTIDE SEQUENCE</scope>
    <source>
        <strain evidence="4">CsymbiosumLFYP84</strain>
    </source>
</reference>
<dbReference type="PANTHER" id="PTHR42866:SF2">
    <property type="entry name" value="3-DEOXY-MANNO-OCTULOSONATE CYTIDYLYLTRANSFERASE, MITOCHONDRIAL"/>
    <property type="match status" value="1"/>
</dbReference>
<dbReference type="GO" id="GO:0009103">
    <property type="term" value="P:lipopolysaccharide biosynthetic process"/>
    <property type="evidence" value="ECO:0007669"/>
    <property type="project" value="UniProtKB-KW"/>
</dbReference>
<dbReference type="InterPro" id="IPR003329">
    <property type="entry name" value="Cytidylyl_trans"/>
</dbReference>
<dbReference type="NCBIfam" id="NF003952">
    <property type="entry name" value="PRK05450.1-5"/>
    <property type="match status" value="1"/>
</dbReference>
<evidence type="ECO:0000256" key="1">
    <source>
        <dbReference type="ARBA" id="ARBA00022679"/>
    </source>
</evidence>
<evidence type="ECO:0000256" key="3">
    <source>
        <dbReference type="ARBA" id="ARBA00022985"/>
    </source>
</evidence>
<keyword evidence="2 4" id="KW-0548">Nucleotidyltransferase</keyword>
<dbReference type="EC" id="2.7.7.38" evidence="4"/>
<gene>
    <name evidence="4" type="primary">kpsU</name>
    <name evidence="4" type="ORF">CSLFYP84_02338</name>
</gene>